<evidence type="ECO:0000313" key="1">
    <source>
        <dbReference type="EMBL" id="OGZ55202.1"/>
    </source>
</evidence>
<gene>
    <name evidence="1" type="ORF">A3J04_04045</name>
</gene>
<proteinExistence type="predicted"/>
<dbReference type="STRING" id="1802129.A3J04_04045"/>
<dbReference type="Proteomes" id="UP000177954">
    <property type="component" value="Unassembled WGS sequence"/>
</dbReference>
<dbReference type="PANTHER" id="PTHR43861">
    <property type="entry name" value="TRANS-ACONITATE 2-METHYLTRANSFERASE-RELATED"/>
    <property type="match status" value="1"/>
</dbReference>
<dbReference type="Pfam" id="PF13489">
    <property type="entry name" value="Methyltransf_23"/>
    <property type="match status" value="1"/>
</dbReference>
<sequence length="226" mass="25925">MSEVAKHFDAVAPTYDTWKKRNHYYYENLKVFFQGFVPRGGLVFDFGCGTGEILASLEPHEGIGIDISPEMVKIARVKFSSQKNLYFTDSQEDPRISSTSFEYIICADVIEHLEDIDSALQFLRRVSGRNTRVIISMATALWEPILMVLEKLRMKMPEGPHNRISFRTLRRKLELAGFLVEESGTRLLVPTDKIPFADAVNARFYKFPLLRKLGLVGYIVARPLFR</sequence>
<name>A0A1G2GYD3_9BACT</name>
<reference evidence="1 2" key="1">
    <citation type="journal article" date="2016" name="Nat. Commun.">
        <title>Thousands of microbial genomes shed light on interconnected biogeochemical processes in an aquifer system.</title>
        <authorList>
            <person name="Anantharaman K."/>
            <person name="Brown C.T."/>
            <person name="Hug L.A."/>
            <person name="Sharon I."/>
            <person name="Castelle C.J."/>
            <person name="Probst A.J."/>
            <person name="Thomas B.C."/>
            <person name="Singh A."/>
            <person name="Wilkins M.J."/>
            <person name="Karaoz U."/>
            <person name="Brodie E.L."/>
            <person name="Williams K.H."/>
            <person name="Hubbard S.S."/>
            <person name="Banfield J.F."/>
        </authorList>
    </citation>
    <scope>NUCLEOTIDE SEQUENCE [LARGE SCALE GENOMIC DNA]</scope>
</reference>
<dbReference type="Gene3D" id="3.40.50.150">
    <property type="entry name" value="Vaccinia Virus protein VP39"/>
    <property type="match status" value="1"/>
</dbReference>
<dbReference type="SUPFAM" id="SSF53335">
    <property type="entry name" value="S-adenosyl-L-methionine-dependent methyltransferases"/>
    <property type="match status" value="1"/>
</dbReference>
<protein>
    <recommendedName>
        <fullName evidence="3">Methyltransferase type 11 domain-containing protein</fullName>
    </recommendedName>
</protein>
<evidence type="ECO:0000313" key="2">
    <source>
        <dbReference type="Proteomes" id="UP000177954"/>
    </source>
</evidence>
<organism evidence="1 2">
    <name type="scientific">Candidatus Ryanbacteria bacterium RIFCSPLOWO2_02_FULL_47_14</name>
    <dbReference type="NCBI Taxonomy" id="1802129"/>
    <lineage>
        <taxon>Bacteria</taxon>
        <taxon>Candidatus Ryaniibacteriota</taxon>
    </lineage>
</organism>
<evidence type="ECO:0008006" key="3">
    <source>
        <dbReference type="Google" id="ProtNLM"/>
    </source>
</evidence>
<dbReference type="EMBL" id="MHNZ01000036">
    <property type="protein sequence ID" value="OGZ55202.1"/>
    <property type="molecule type" value="Genomic_DNA"/>
</dbReference>
<dbReference type="AlphaFoldDB" id="A0A1G2GYD3"/>
<dbReference type="InterPro" id="IPR029063">
    <property type="entry name" value="SAM-dependent_MTases_sf"/>
</dbReference>
<dbReference type="CDD" id="cd02440">
    <property type="entry name" value="AdoMet_MTases"/>
    <property type="match status" value="1"/>
</dbReference>
<comment type="caution">
    <text evidence="1">The sequence shown here is derived from an EMBL/GenBank/DDBJ whole genome shotgun (WGS) entry which is preliminary data.</text>
</comment>
<accession>A0A1G2GYD3</accession>
<dbReference type="PANTHER" id="PTHR43861:SF1">
    <property type="entry name" value="TRANS-ACONITATE 2-METHYLTRANSFERASE"/>
    <property type="match status" value="1"/>
</dbReference>